<evidence type="ECO:0000256" key="1">
    <source>
        <dbReference type="SAM" id="MobiDB-lite"/>
    </source>
</evidence>
<name>A0A398AMN6_BRACM</name>
<feature type="compositionally biased region" description="Gly residues" evidence="1">
    <location>
        <begin position="30"/>
        <end position="39"/>
    </location>
</feature>
<reference evidence="2 3" key="1">
    <citation type="submission" date="2018-06" db="EMBL/GenBank/DDBJ databases">
        <title>WGS assembly of Brassica rapa FPsc.</title>
        <authorList>
            <person name="Bowman J."/>
            <person name="Kohchi T."/>
            <person name="Yamato K."/>
            <person name="Jenkins J."/>
            <person name="Shu S."/>
            <person name="Ishizaki K."/>
            <person name="Yamaoka S."/>
            <person name="Nishihama R."/>
            <person name="Nakamura Y."/>
            <person name="Berger F."/>
            <person name="Adam C."/>
            <person name="Aki S."/>
            <person name="Althoff F."/>
            <person name="Araki T."/>
            <person name="Arteaga-Vazquez M."/>
            <person name="Balasubrmanian S."/>
            <person name="Bauer D."/>
            <person name="Boehm C."/>
            <person name="Briginshaw L."/>
            <person name="Caballero-Perez J."/>
            <person name="Catarino B."/>
            <person name="Chen F."/>
            <person name="Chiyoda S."/>
            <person name="Chovatia M."/>
            <person name="Davies K."/>
            <person name="Delmans M."/>
            <person name="Demura T."/>
            <person name="Dierschke T."/>
            <person name="Dolan L."/>
            <person name="Dorantes-Acosta A."/>
            <person name="Eklund D."/>
            <person name="Florent S."/>
            <person name="Flores-Sandoval E."/>
            <person name="Fujiyama A."/>
            <person name="Fukuzawa H."/>
            <person name="Galik B."/>
            <person name="Grimanelli D."/>
            <person name="Grimwood J."/>
            <person name="Grossniklaus U."/>
            <person name="Hamada T."/>
            <person name="Haseloff J."/>
            <person name="Hetherington A."/>
            <person name="Higo A."/>
            <person name="Hirakawa Y."/>
            <person name="Hundley H."/>
            <person name="Ikeda Y."/>
            <person name="Inoue K."/>
            <person name="Inoue S."/>
            <person name="Ishida S."/>
            <person name="Jia Q."/>
            <person name="Kakita M."/>
            <person name="Kanazawa T."/>
            <person name="Kawai Y."/>
            <person name="Kawashima T."/>
            <person name="Kennedy M."/>
            <person name="Kinose K."/>
            <person name="Kinoshita T."/>
            <person name="Kohara Y."/>
            <person name="Koide E."/>
            <person name="Komatsu K."/>
            <person name="Kopischke S."/>
            <person name="Kubo M."/>
            <person name="Kyozuka J."/>
            <person name="Lagercrantz U."/>
            <person name="Lin S."/>
            <person name="Lindquist E."/>
            <person name="Lipzen A."/>
            <person name="Lu C."/>
            <person name="Luna E."/>
            <person name="Martienssen R."/>
            <person name="Minamino N."/>
            <person name="Mizutani M."/>
            <person name="Mizutani M."/>
            <person name="Mochizuki N."/>
            <person name="Monte I."/>
            <person name="Mosher R."/>
            <person name="Nagasaki H."/>
            <person name="Nakagami H."/>
            <person name="Naramoto S."/>
            <person name="Nishitani K."/>
            <person name="Ohtani M."/>
            <person name="Okamoto T."/>
            <person name="Okumura M."/>
            <person name="Phillips J."/>
            <person name="Pollak B."/>
            <person name="Reinders A."/>
            <person name="Roevekamp M."/>
            <person name="Sano R."/>
            <person name="Sawa S."/>
            <person name="Schmid M."/>
            <person name="Shirakawa M."/>
            <person name="Solano R."/>
            <person name="Spunde A."/>
            <person name="Suetsugu N."/>
            <person name="Sugano S."/>
            <person name="Sugiyama A."/>
            <person name="Sun R."/>
            <person name="Suzuki Y."/>
            <person name="Takenaka M."/>
            <person name="Takezawa D."/>
            <person name="Tomogane H."/>
            <person name="Tsuzuki M."/>
            <person name="Ueda T."/>
            <person name="Umeda M."/>
            <person name="Ward J."/>
            <person name="Watanabe Y."/>
            <person name="Yazaki K."/>
            <person name="Yokoyama R."/>
            <person name="Yoshitake Y."/>
            <person name="Yotsui I."/>
            <person name="Zachgo S."/>
            <person name="Schmutz J."/>
        </authorList>
    </citation>
    <scope>NUCLEOTIDE SEQUENCE [LARGE SCALE GENOMIC DNA]</scope>
    <source>
        <strain evidence="3">cv. B-3</strain>
    </source>
</reference>
<organism evidence="2 3">
    <name type="scientific">Brassica campestris</name>
    <name type="common">Field mustard</name>
    <dbReference type="NCBI Taxonomy" id="3711"/>
    <lineage>
        <taxon>Eukaryota</taxon>
        <taxon>Viridiplantae</taxon>
        <taxon>Streptophyta</taxon>
        <taxon>Embryophyta</taxon>
        <taxon>Tracheophyta</taxon>
        <taxon>Spermatophyta</taxon>
        <taxon>Magnoliopsida</taxon>
        <taxon>eudicotyledons</taxon>
        <taxon>Gunneridae</taxon>
        <taxon>Pentapetalae</taxon>
        <taxon>rosids</taxon>
        <taxon>malvids</taxon>
        <taxon>Brassicales</taxon>
        <taxon>Brassicaceae</taxon>
        <taxon>Brassiceae</taxon>
        <taxon>Brassica</taxon>
    </lineage>
</organism>
<feature type="region of interest" description="Disordered" evidence="1">
    <location>
        <begin position="16"/>
        <end position="39"/>
    </location>
</feature>
<dbReference type="AlphaFoldDB" id="A0A398AMN6"/>
<sequence>MEVDQKSEVCGGRYESYGGRSTAIPSNGGKRSGGRGAYGGGGGVDDVSGTCGLVSGHGSGGGFYGGGKGGKGRGTRGRDRSTLILFGGRRESGCGEAYGGVEFIVVDGCEGGGGEEGGYGYAKERYGSGGE</sequence>
<dbReference type="Proteomes" id="UP000264353">
    <property type="component" value="Chromosome A1"/>
</dbReference>
<proteinExistence type="predicted"/>
<evidence type="ECO:0000313" key="3">
    <source>
        <dbReference type="Proteomes" id="UP000264353"/>
    </source>
</evidence>
<accession>A0A398AMN6</accession>
<dbReference type="EMBL" id="CM010628">
    <property type="protein sequence ID" value="RID78911.1"/>
    <property type="molecule type" value="Genomic_DNA"/>
</dbReference>
<protein>
    <submittedName>
        <fullName evidence="2">Uncharacterized protein</fullName>
    </submittedName>
</protein>
<evidence type="ECO:0000313" key="2">
    <source>
        <dbReference type="EMBL" id="RID78911.1"/>
    </source>
</evidence>
<gene>
    <name evidence="2" type="ORF">BRARA_A01691</name>
</gene>